<comment type="caution">
    <text evidence="1">The sequence shown here is derived from an EMBL/GenBank/DDBJ whole genome shotgun (WGS) entry which is preliminary data.</text>
</comment>
<dbReference type="EMBL" id="BMKF01000002">
    <property type="protein sequence ID" value="GGB72339.1"/>
    <property type="molecule type" value="Genomic_DNA"/>
</dbReference>
<evidence type="ECO:0000313" key="1">
    <source>
        <dbReference type="EMBL" id="GGB72339.1"/>
    </source>
</evidence>
<sequence length="614" mass="68748">MVDERVNATREAGTVMNKAIWTCFGCLALTMLADARTPEPQSIVAETDDAAILEQVADAYEALMIAANPADEARAEQRAPTRWPDVSPEHISSLANEARLLKGRLTAMVDHSSPEWAILSHLLEQLIMEDQFDTARIPFTGDWGFHASPFFEAANLRIRTEEDAEAWIQRLNDLPRYFDDHITNMRRGIRTGWTSHSDPMTTTINQIREQVVATAEDSPLWTPFETLPERIDPETQTALRAAGRIAVMNAVQAYGDLLAFMETEYASHVRPDPGVNSLAGGQEYYDAAIRDHTAGAGYTPGQIHELGQQEVARIRAEMEAIIAELGYPGTFADFLNFLRTDPQFYPETAEDLLEKASRISKRLDAILPEYFRTLPRLTYGVKPVPDDIAPGYTTGRYSGGDPEEGVAGTYLVNTYALDQRPLYELPALSAHEAVPGHHLQISLAQELRDVPRFRRQYYATAFGEGWGLYAEKLAGEAGIYQTPYERFGQLSYEMWRACRLVADTGMHWYNWTREEAEACFVENSALAPLNIKTEVTRYIGWPGQATAYKIGELKILELRQRAKDVLGDDFDIRAFHDAILGQGSMPLNALDLQIDAWIANQLAADDELTDTHSP</sequence>
<evidence type="ECO:0008006" key="3">
    <source>
        <dbReference type="Google" id="ProtNLM"/>
    </source>
</evidence>
<accession>A0ABQ1JQ82</accession>
<dbReference type="InterPro" id="IPR010281">
    <property type="entry name" value="DUF885"/>
</dbReference>
<protein>
    <recommendedName>
        <fullName evidence="3">DUF885 domain-containing protein</fullName>
    </recommendedName>
</protein>
<keyword evidence="2" id="KW-1185">Reference proteome</keyword>
<dbReference type="PANTHER" id="PTHR33361:SF2">
    <property type="entry name" value="DUF885 DOMAIN-CONTAINING PROTEIN"/>
    <property type="match status" value="1"/>
</dbReference>
<gene>
    <name evidence="1" type="ORF">GCM10011503_21290</name>
</gene>
<evidence type="ECO:0000313" key="2">
    <source>
        <dbReference type="Proteomes" id="UP000628854"/>
    </source>
</evidence>
<organism evidence="1 2">
    <name type="scientific">Henriciella pelagia</name>
    <dbReference type="NCBI Taxonomy" id="1977912"/>
    <lineage>
        <taxon>Bacteria</taxon>
        <taxon>Pseudomonadati</taxon>
        <taxon>Pseudomonadota</taxon>
        <taxon>Alphaproteobacteria</taxon>
        <taxon>Hyphomonadales</taxon>
        <taxon>Hyphomonadaceae</taxon>
        <taxon>Henriciella</taxon>
    </lineage>
</organism>
<dbReference type="Pfam" id="PF05960">
    <property type="entry name" value="DUF885"/>
    <property type="match status" value="1"/>
</dbReference>
<dbReference type="PANTHER" id="PTHR33361">
    <property type="entry name" value="GLR0591 PROTEIN"/>
    <property type="match status" value="1"/>
</dbReference>
<dbReference type="Proteomes" id="UP000628854">
    <property type="component" value="Unassembled WGS sequence"/>
</dbReference>
<name>A0ABQ1JQ82_9PROT</name>
<proteinExistence type="predicted"/>
<reference evidence="2" key="1">
    <citation type="journal article" date="2019" name="Int. J. Syst. Evol. Microbiol.">
        <title>The Global Catalogue of Microorganisms (GCM) 10K type strain sequencing project: providing services to taxonomists for standard genome sequencing and annotation.</title>
        <authorList>
            <consortium name="The Broad Institute Genomics Platform"/>
            <consortium name="The Broad Institute Genome Sequencing Center for Infectious Disease"/>
            <person name="Wu L."/>
            <person name="Ma J."/>
        </authorList>
    </citation>
    <scope>NUCLEOTIDE SEQUENCE [LARGE SCALE GENOMIC DNA]</scope>
    <source>
        <strain evidence="2">CGMCC 1.15928</strain>
    </source>
</reference>